<protein>
    <recommendedName>
        <fullName evidence="7">RNA ligase (ATP)</fullName>
    </recommendedName>
</protein>
<dbReference type="GO" id="GO:0006388">
    <property type="term" value="P:tRNA splicing, via endonucleolytic cleavage and ligation"/>
    <property type="evidence" value="ECO:0007669"/>
    <property type="project" value="InterPro"/>
</dbReference>
<comment type="caution">
    <text evidence="5">The sequence shown here is derived from an EMBL/GenBank/DDBJ whole genome shotgun (WGS) entry which is preliminary data.</text>
</comment>
<reference evidence="5 6" key="1">
    <citation type="submission" date="2019-01" db="EMBL/GenBank/DDBJ databases">
        <title>Genome sequencing of the rare red list fungi Fomitopsis rosea.</title>
        <authorList>
            <person name="Buettner E."/>
            <person name="Kellner H."/>
        </authorList>
    </citation>
    <scope>NUCLEOTIDE SEQUENCE [LARGE SCALE GENOMIC DNA]</scope>
    <source>
        <strain evidence="5 6">DSM 105464</strain>
    </source>
</reference>
<evidence type="ECO:0000256" key="1">
    <source>
        <dbReference type="SAM" id="MobiDB-lite"/>
    </source>
</evidence>
<dbReference type="InterPro" id="IPR015966">
    <property type="entry name" value="tRNA_lig_kin_fungi"/>
</dbReference>
<feature type="region of interest" description="Disordered" evidence="1">
    <location>
        <begin position="1"/>
        <end position="36"/>
    </location>
</feature>
<evidence type="ECO:0008006" key="7">
    <source>
        <dbReference type="Google" id="ProtNLM"/>
    </source>
</evidence>
<dbReference type="PANTHER" id="PTHR32004:SF1">
    <property type="entry name" value="TRNA LIGASE"/>
    <property type="match status" value="1"/>
</dbReference>
<proteinExistence type="predicted"/>
<dbReference type="InterPro" id="IPR027417">
    <property type="entry name" value="P-loop_NTPase"/>
</dbReference>
<feature type="domain" description="T4 RNA ligase 1-like N-terminal" evidence="4">
    <location>
        <begin position="167"/>
        <end position="378"/>
    </location>
</feature>
<dbReference type="STRING" id="34475.A0A4Y9YHQ7"/>
<dbReference type="AlphaFoldDB" id="A0A4Y9YHQ7"/>
<feature type="region of interest" description="Disordered" evidence="1">
    <location>
        <begin position="669"/>
        <end position="697"/>
    </location>
</feature>
<feature type="compositionally biased region" description="Polar residues" evidence="1">
    <location>
        <begin position="1"/>
        <end position="24"/>
    </location>
</feature>
<organism evidence="5 6">
    <name type="scientific">Rhodofomes roseus</name>
    <dbReference type="NCBI Taxonomy" id="34475"/>
    <lineage>
        <taxon>Eukaryota</taxon>
        <taxon>Fungi</taxon>
        <taxon>Dikarya</taxon>
        <taxon>Basidiomycota</taxon>
        <taxon>Agaricomycotina</taxon>
        <taxon>Agaricomycetes</taxon>
        <taxon>Polyporales</taxon>
        <taxon>Rhodofomes</taxon>
    </lineage>
</organism>
<feature type="domain" description="tRNA ligase kinase" evidence="3">
    <location>
        <begin position="482"/>
        <end position="607"/>
    </location>
</feature>
<evidence type="ECO:0000313" key="5">
    <source>
        <dbReference type="EMBL" id="TFY62084.1"/>
    </source>
</evidence>
<dbReference type="Pfam" id="PF08302">
    <property type="entry name" value="tRNA_lig_CPD"/>
    <property type="match status" value="1"/>
</dbReference>
<dbReference type="Gene3D" id="3.40.50.300">
    <property type="entry name" value="P-loop containing nucleotide triphosphate hydrolases"/>
    <property type="match status" value="1"/>
</dbReference>
<dbReference type="GO" id="GO:0005524">
    <property type="term" value="F:ATP binding"/>
    <property type="evidence" value="ECO:0007669"/>
    <property type="project" value="InterPro"/>
</dbReference>
<feature type="domain" description="T4 RNA ligase 1-like N-terminal" evidence="4">
    <location>
        <begin position="114"/>
        <end position="151"/>
    </location>
</feature>
<feature type="compositionally biased region" description="Basic and acidic residues" evidence="1">
    <location>
        <begin position="682"/>
        <end position="692"/>
    </location>
</feature>
<dbReference type="InterPro" id="IPR015965">
    <property type="entry name" value="tRNA_lig_PDEase"/>
</dbReference>
<dbReference type="Pfam" id="PF08303">
    <property type="entry name" value="tRNA_lig_kinase"/>
    <property type="match status" value="1"/>
</dbReference>
<gene>
    <name evidence="5" type="ORF">EVJ58_g4092</name>
</gene>
<dbReference type="GO" id="GO:0005634">
    <property type="term" value="C:nucleus"/>
    <property type="evidence" value="ECO:0007669"/>
    <property type="project" value="TreeGrafter"/>
</dbReference>
<evidence type="ECO:0000313" key="6">
    <source>
        <dbReference type="Proteomes" id="UP000298390"/>
    </source>
</evidence>
<dbReference type="InterPro" id="IPR019039">
    <property type="entry name" value="T4-Rnl1-like_N"/>
</dbReference>
<dbReference type="Proteomes" id="UP000298390">
    <property type="component" value="Unassembled WGS sequence"/>
</dbReference>
<name>A0A4Y9YHQ7_9APHY</name>
<feature type="domain" description="tRNA ligase phosphodiesterase" evidence="2">
    <location>
        <begin position="694"/>
        <end position="857"/>
    </location>
</feature>
<dbReference type="SUPFAM" id="SSF52540">
    <property type="entry name" value="P-loop containing nucleoside triphosphate hydrolases"/>
    <property type="match status" value="1"/>
</dbReference>
<accession>A0A4Y9YHQ7</accession>
<dbReference type="GO" id="GO:0003972">
    <property type="term" value="F:RNA ligase (ATP) activity"/>
    <property type="evidence" value="ECO:0007669"/>
    <property type="project" value="InterPro"/>
</dbReference>
<dbReference type="EMBL" id="SEKV01000181">
    <property type="protein sequence ID" value="TFY62084.1"/>
    <property type="molecule type" value="Genomic_DNA"/>
</dbReference>
<evidence type="ECO:0000259" key="2">
    <source>
        <dbReference type="Pfam" id="PF08302"/>
    </source>
</evidence>
<evidence type="ECO:0000259" key="4">
    <source>
        <dbReference type="Pfam" id="PF09511"/>
    </source>
</evidence>
<dbReference type="PANTHER" id="PTHR32004">
    <property type="entry name" value="TRNA LIGASE"/>
    <property type="match status" value="1"/>
</dbReference>
<sequence length="860" mass="95795">METRSQPATVTPQRTETDSANINSTKEEAESVATQKGPVPTLDAAVKDAIFDTIHIDPEDSQLIEDLFRISKKSPKLVRSTAYTAPADSSIVLRSWKMNEFKYYDVPSPFPTLARGLFTQEIKKGDQMKHRIVARGYDKFFNIGEVPWTHVSLHLHDGLSVLIQQTTSQWASLESHTGPPYTLTLKSNGCIIFIAALTPTKLVVTSKHALGPSNASGESHAQVGERWLRQHLADSGKTEEQLAKKLWDKNWTAIAELCDDSFEEHVLPYGPDQSGLHLHGLNECRKHFQTTDQTVVDAFAREWGFIVTKSTVLHSIPEVKSFTEEIGRSGKWNGEPLEGFVVRTRVVNPPTKGGKPASMSPYEPGSSFFFKVKFDEPYMMYRDWREVTKSLLSKGPVLTNVPKGKLRRPETKVYVDWVINEIKRDKSQFNTYTQGKGIIATRERFLKWLESNEGRSAEKKVEEKQDVAGTSGESGKQFGKTIIVPVAVPGVGKTSVAVALSHLFGFGHIQSDDIKAKKAAPVFIRNVVDLLKTHDVVIADKNNHLAQHRQQLRNATANMKPPVRLMALNWSFDVPLSTIHRVCADRIAERGENHQSLVAGAHEDVVWQFLKNAEELSDDEVDVSVEMGWEESLEDGLARAVDACVRILGVQKPDQEKFGEALAVARGYRPKATAKKPAASEQGKKKREEGTAAKKRFSAEDVSQSGKAFWERLVKDKRVTPRPHVTIVHSKSLPEQTALWELCRGLQGPASHPPLFSFRLGHVVWNDRIMAATVVDFAVSLDDVDGEAQKKGLDFVLKLPAELRDRLHITVGTRDKTVAPVEARDLIWEWRQKGSAAVPGVGSVVLKDAWVKGRVKGLVN</sequence>
<dbReference type="Pfam" id="PF09511">
    <property type="entry name" value="RNA_lig_T4_1"/>
    <property type="match status" value="2"/>
</dbReference>
<evidence type="ECO:0000259" key="3">
    <source>
        <dbReference type="Pfam" id="PF08303"/>
    </source>
</evidence>